<dbReference type="Proteomes" id="UP000616114">
    <property type="component" value="Unassembled WGS sequence"/>
</dbReference>
<dbReference type="EMBL" id="BMFY01000004">
    <property type="protein sequence ID" value="GGA10798.1"/>
    <property type="molecule type" value="Genomic_DNA"/>
</dbReference>
<proteinExistence type="predicted"/>
<accession>A0A8J2TX67</accession>
<protein>
    <submittedName>
        <fullName evidence="2">Uncharacterized protein</fullName>
    </submittedName>
</protein>
<keyword evidence="3" id="KW-1185">Reference proteome</keyword>
<comment type="caution">
    <text evidence="2">The sequence shown here is derived from an EMBL/GenBank/DDBJ whole genome shotgun (WGS) entry which is preliminary data.</text>
</comment>
<evidence type="ECO:0000256" key="1">
    <source>
        <dbReference type="SAM" id="MobiDB-lite"/>
    </source>
</evidence>
<evidence type="ECO:0000313" key="2">
    <source>
        <dbReference type="EMBL" id="GGA10798.1"/>
    </source>
</evidence>
<organism evidence="2 3">
    <name type="scientific">Sediminivirga luteola</name>
    <dbReference type="NCBI Taxonomy" id="1774748"/>
    <lineage>
        <taxon>Bacteria</taxon>
        <taxon>Bacillati</taxon>
        <taxon>Actinomycetota</taxon>
        <taxon>Actinomycetes</taxon>
        <taxon>Micrococcales</taxon>
        <taxon>Brevibacteriaceae</taxon>
        <taxon>Sediminivirga</taxon>
    </lineage>
</organism>
<feature type="region of interest" description="Disordered" evidence="1">
    <location>
        <begin position="1"/>
        <end position="33"/>
    </location>
</feature>
<sequence length="232" mass="25081">MFHAWSMTEPLATPPGDGNPSQPRCSAVSKRTGQPCGAYAMKGSKTCRMHGSANKRSRQAAERNLAREKAMKVLANLGEPEPVDPAEALLQLVAWKRAEILVLRERVAEIEQDDLVFGTVKEKTGEGALGPTSETVEQAGQHTWYRLLHAAEDQLARYAKAALDAGIAERQVRIAEQQGSLIATALKGILDQLLARVLTVVPDAVQGEVSSVWVESVGEIVPRELRALGRAA</sequence>
<reference evidence="2" key="2">
    <citation type="submission" date="2020-09" db="EMBL/GenBank/DDBJ databases">
        <authorList>
            <person name="Sun Q."/>
            <person name="Zhou Y."/>
        </authorList>
    </citation>
    <scope>NUCLEOTIDE SEQUENCE</scope>
    <source>
        <strain evidence="2">CGMCC 1.12785</strain>
    </source>
</reference>
<evidence type="ECO:0000313" key="3">
    <source>
        <dbReference type="Proteomes" id="UP000616114"/>
    </source>
</evidence>
<feature type="compositionally biased region" description="Polar residues" evidence="1">
    <location>
        <begin position="19"/>
        <end position="32"/>
    </location>
</feature>
<gene>
    <name evidence="2" type="ORF">GCM10011333_12020</name>
</gene>
<reference evidence="2" key="1">
    <citation type="journal article" date="2014" name="Int. J. Syst. Evol. Microbiol.">
        <title>Complete genome sequence of Corynebacterium casei LMG S-19264T (=DSM 44701T), isolated from a smear-ripened cheese.</title>
        <authorList>
            <consortium name="US DOE Joint Genome Institute (JGI-PGF)"/>
            <person name="Walter F."/>
            <person name="Albersmeier A."/>
            <person name="Kalinowski J."/>
            <person name="Ruckert C."/>
        </authorList>
    </citation>
    <scope>NUCLEOTIDE SEQUENCE</scope>
    <source>
        <strain evidence="2">CGMCC 1.12785</strain>
    </source>
</reference>
<dbReference type="AlphaFoldDB" id="A0A8J2TX67"/>
<name>A0A8J2TX67_9MICO</name>